<proteinExistence type="predicted"/>
<protein>
    <recommendedName>
        <fullName evidence="3">DUF3822 domain-containing protein</fullName>
    </recommendedName>
</protein>
<evidence type="ECO:0008006" key="3">
    <source>
        <dbReference type="Google" id="ProtNLM"/>
    </source>
</evidence>
<evidence type="ECO:0000313" key="2">
    <source>
        <dbReference type="Proteomes" id="UP000075606"/>
    </source>
</evidence>
<dbReference type="STRING" id="333140.AWW68_07595"/>
<gene>
    <name evidence="1" type="ORF">AWW68_07595</name>
</gene>
<dbReference type="EMBL" id="LRPC01000012">
    <property type="protein sequence ID" value="KYG75689.1"/>
    <property type="molecule type" value="Genomic_DNA"/>
</dbReference>
<dbReference type="Gene3D" id="3.30.420.250">
    <property type="match status" value="1"/>
</dbReference>
<organism evidence="1 2">
    <name type="scientific">Roseivirga spongicola</name>
    <dbReference type="NCBI Taxonomy" id="333140"/>
    <lineage>
        <taxon>Bacteria</taxon>
        <taxon>Pseudomonadati</taxon>
        <taxon>Bacteroidota</taxon>
        <taxon>Cytophagia</taxon>
        <taxon>Cytophagales</taxon>
        <taxon>Roseivirgaceae</taxon>
        <taxon>Roseivirga</taxon>
    </lineage>
</organism>
<dbReference type="Gene3D" id="3.30.420.260">
    <property type="match status" value="1"/>
</dbReference>
<reference evidence="1 2" key="1">
    <citation type="submission" date="2016-01" db="EMBL/GenBank/DDBJ databases">
        <title>Genome sequencing of Roseivirga spongicola UST030701-084.</title>
        <authorList>
            <person name="Selvaratnam C."/>
            <person name="Thevarajoo S."/>
            <person name="Goh K.M."/>
            <person name="Ee R."/>
            <person name="Chan K.-G."/>
            <person name="Chong C.S."/>
        </authorList>
    </citation>
    <scope>NUCLEOTIDE SEQUENCE [LARGE SCALE GENOMIC DNA]</scope>
    <source>
        <strain evidence="1 2">UST030701-084</strain>
    </source>
</reference>
<accession>A0A150XAD0</accession>
<dbReference type="OrthoDB" id="658622at2"/>
<dbReference type="Proteomes" id="UP000075606">
    <property type="component" value="Unassembled WGS sequence"/>
</dbReference>
<sequence>MRLADTTQIISIKDERLDIDKISQYRLSFFVSNTECQIAVFDVKKRHLLLFEHLEFNPEKSITQNLQVLYDEHTLIAAGFWKEIQVFVRNKQFALIPIPVFDRSLASQYVRLNEVIDEKKDEFHYKLLDEAGAAVAFGYQSEIRAWFREKYPKLSLYINHQSVAYLKGIQEQLRSKTPASLYISLNNNEAQIVGYNFQRLAIYNQFRFSDATHLVKLMLLTIQQFSTEGQLTPIVLHGVKEKVDLNMPVLKKYFKHIELGKRPEGILIHPVFNELENQEYVEVLANL</sequence>
<comment type="caution">
    <text evidence="1">The sequence shown here is derived from an EMBL/GenBank/DDBJ whole genome shotgun (WGS) entry which is preliminary data.</text>
</comment>
<keyword evidence="2" id="KW-1185">Reference proteome</keyword>
<evidence type="ECO:0000313" key="1">
    <source>
        <dbReference type="EMBL" id="KYG75689.1"/>
    </source>
</evidence>
<dbReference type="CDD" id="cd24013">
    <property type="entry name" value="ASKHA_ATPase_BT3980-like"/>
    <property type="match status" value="1"/>
</dbReference>
<dbReference type="Pfam" id="PF12864">
    <property type="entry name" value="DUF3822"/>
    <property type="match status" value="1"/>
</dbReference>
<name>A0A150XAD0_9BACT</name>
<dbReference type="InterPro" id="IPR024213">
    <property type="entry name" value="DUF3822"/>
</dbReference>
<dbReference type="AlphaFoldDB" id="A0A150XAD0"/>
<dbReference type="RefSeq" id="WP_068219383.1">
    <property type="nucleotide sequence ID" value="NZ_CP139724.1"/>
</dbReference>